<reference evidence="2 3" key="1">
    <citation type="submission" date="2018-06" db="EMBL/GenBank/DDBJ databases">
        <title>A transcriptomic atlas of mushroom development highlights an independent origin of complex multicellularity.</title>
        <authorList>
            <consortium name="DOE Joint Genome Institute"/>
            <person name="Krizsan K."/>
            <person name="Almasi E."/>
            <person name="Merenyi Z."/>
            <person name="Sahu N."/>
            <person name="Viragh M."/>
            <person name="Koszo T."/>
            <person name="Mondo S."/>
            <person name="Kiss B."/>
            <person name="Balint B."/>
            <person name="Kues U."/>
            <person name="Barry K."/>
            <person name="Hegedus J.C."/>
            <person name="Henrissat B."/>
            <person name="Johnson J."/>
            <person name="Lipzen A."/>
            <person name="Ohm R."/>
            <person name="Nagy I."/>
            <person name="Pangilinan J."/>
            <person name="Yan J."/>
            <person name="Xiong Y."/>
            <person name="Grigoriev I.V."/>
            <person name="Hibbett D.S."/>
            <person name="Nagy L.G."/>
        </authorList>
    </citation>
    <scope>NUCLEOTIDE SEQUENCE [LARGE SCALE GENOMIC DNA]</scope>
    <source>
        <strain evidence="2 3">SZMC22713</strain>
    </source>
</reference>
<feature type="compositionally biased region" description="Basic and acidic residues" evidence="1">
    <location>
        <begin position="82"/>
        <end position="94"/>
    </location>
</feature>
<dbReference type="AlphaFoldDB" id="A0A4Y7PIH0"/>
<protein>
    <submittedName>
        <fullName evidence="2">Uncharacterized protein</fullName>
    </submittedName>
</protein>
<dbReference type="OrthoDB" id="10654526at2759"/>
<feature type="region of interest" description="Disordered" evidence="1">
    <location>
        <begin position="82"/>
        <end position="114"/>
    </location>
</feature>
<proteinExistence type="predicted"/>
<keyword evidence="3" id="KW-1185">Reference proteome</keyword>
<dbReference type="Proteomes" id="UP000294933">
    <property type="component" value="Unassembled WGS sequence"/>
</dbReference>
<organism evidence="2 3">
    <name type="scientific">Rickenella mellea</name>
    <dbReference type="NCBI Taxonomy" id="50990"/>
    <lineage>
        <taxon>Eukaryota</taxon>
        <taxon>Fungi</taxon>
        <taxon>Dikarya</taxon>
        <taxon>Basidiomycota</taxon>
        <taxon>Agaricomycotina</taxon>
        <taxon>Agaricomycetes</taxon>
        <taxon>Hymenochaetales</taxon>
        <taxon>Rickenellaceae</taxon>
        <taxon>Rickenella</taxon>
    </lineage>
</organism>
<evidence type="ECO:0000256" key="1">
    <source>
        <dbReference type="SAM" id="MobiDB-lite"/>
    </source>
</evidence>
<accession>A0A4Y7PIH0</accession>
<name>A0A4Y7PIH0_9AGAM</name>
<gene>
    <name evidence="2" type="ORF">BD410DRAFT_902906</name>
</gene>
<dbReference type="VEuPathDB" id="FungiDB:BD410DRAFT_902906"/>
<evidence type="ECO:0000313" key="3">
    <source>
        <dbReference type="Proteomes" id="UP000294933"/>
    </source>
</evidence>
<sequence>MLYYSNRWLPLQGHENLFAIGVRRLSTLNLRVRVEGGAERLNVQKCARCPFRGPQHQFPRKKNGGGYLKNCTRCQENVDKKLEGKRQSVNEGNKENNAPDGAGGSQTPVRDRGRPMELTFDELLKLLQEHHNSAFELDAFVHIPVEDIEGLAGGAESESVKKPERWGLRRAQYVSRAIREVTEYRWK</sequence>
<dbReference type="EMBL" id="ML170308">
    <property type="protein sequence ID" value="TDL14781.1"/>
    <property type="molecule type" value="Genomic_DNA"/>
</dbReference>
<evidence type="ECO:0000313" key="2">
    <source>
        <dbReference type="EMBL" id="TDL14781.1"/>
    </source>
</evidence>